<evidence type="ECO:0000313" key="4">
    <source>
        <dbReference type="Proteomes" id="UP000284990"/>
    </source>
</evidence>
<comment type="caution">
    <text evidence="2">The sequence shown here is derived from an EMBL/GenBank/DDBJ whole genome shotgun (WGS) entry which is preliminary data.</text>
</comment>
<name>A0A3R6AFN7_9BACT</name>
<reference evidence="3 4" key="1">
    <citation type="submission" date="2018-08" db="EMBL/GenBank/DDBJ databases">
        <title>A genome reference for cultivated species of the human gut microbiota.</title>
        <authorList>
            <person name="Zou Y."/>
            <person name="Xue W."/>
            <person name="Luo G."/>
        </authorList>
    </citation>
    <scope>NUCLEOTIDE SEQUENCE [LARGE SCALE GENOMIC DNA]</scope>
    <source>
        <strain evidence="2 3">AM16-54</strain>
        <strain evidence="1 4">AM42-23AC</strain>
    </source>
</reference>
<organism evidence="2 3">
    <name type="scientific">Segatella copri</name>
    <dbReference type="NCBI Taxonomy" id="165179"/>
    <lineage>
        <taxon>Bacteria</taxon>
        <taxon>Pseudomonadati</taxon>
        <taxon>Bacteroidota</taxon>
        <taxon>Bacteroidia</taxon>
        <taxon>Bacteroidales</taxon>
        <taxon>Prevotellaceae</taxon>
        <taxon>Segatella</taxon>
    </lineage>
</organism>
<accession>A0A3R6AFN7</accession>
<dbReference type="RefSeq" id="WP_118141393.1">
    <property type="nucleotide sequence ID" value="NZ_JAQEAK010000021.1"/>
</dbReference>
<protein>
    <submittedName>
        <fullName evidence="2">Uncharacterized protein</fullName>
    </submittedName>
</protein>
<proteinExistence type="predicted"/>
<gene>
    <name evidence="2" type="ORF">DW192_00820</name>
    <name evidence="1" type="ORF">DW916_07645</name>
</gene>
<evidence type="ECO:0000313" key="3">
    <source>
        <dbReference type="Proteomes" id="UP000284548"/>
    </source>
</evidence>
<dbReference type="EMBL" id="QRKB01000001">
    <property type="protein sequence ID" value="RHH85302.1"/>
    <property type="molecule type" value="Genomic_DNA"/>
</dbReference>
<evidence type="ECO:0000313" key="1">
    <source>
        <dbReference type="EMBL" id="RHA86736.1"/>
    </source>
</evidence>
<dbReference type="EMBL" id="QSFW01000014">
    <property type="protein sequence ID" value="RHA86736.1"/>
    <property type="molecule type" value="Genomic_DNA"/>
</dbReference>
<evidence type="ECO:0000313" key="2">
    <source>
        <dbReference type="EMBL" id="RHH85302.1"/>
    </source>
</evidence>
<dbReference type="AlphaFoldDB" id="A0A3R6AFN7"/>
<sequence>MKEMFFKSVKFREVQHLAFSDEYITAYVSVNHVPKIHLSVNTPRDEYGFAKGKSKRYFRVGFGKWLTERAFVKKYFSEE</sequence>
<dbReference type="Proteomes" id="UP000284990">
    <property type="component" value="Unassembled WGS sequence"/>
</dbReference>
<dbReference type="Proteomes" id="UP000284548">
    <property type="component" value="Unassembled WGS sequence"/>
</dbReference>